<reference evidence="5" key="1">
    <citation type="submission" date="2015-02" db="EMBL/GenBank/DDBJ databases">
        <authorList>
            <person name="Chooi Y.-H."/>
        </authorList>
    </citation>
    <scope>NUCLEOTIDE SEQUENCE [LARGE SCALE GENOMIC DNA]</scope>
    <source>
        <strain evidence="5">strain Y</strain>
    </source>
</reference>
<evidence type="ECO:0000256" key="1">
    <source>
        <dbReference type="SAM" id="MobiDB-lite"/>
    </source>
</evidence>
<evidence type="ECO:0000313" key="4">
    <source>
        <dbReference type="EMBL" id="CPR21799.1"/>
    </source>
</evidence>
<dbReference type="KEGG" id="fil:BN1229_v1_2682"/>
<sequence>MPEEEQTTRIRKKRLRLGSFGQVVAVASSLFAMALLYLGYDLLRTNLTPCEAIFQQTSVGLATKVSFLKTEGELKIGREQLTELDERAQMTAINLKTCCTVLDAGRLNPEQFLQCKANARDYESRVEDIVALVRTAMQATDTPSSSPITPTAAAASPTNTATSTSKQQVDQAIAKKVSEARQASKTFNHQVVEVRKEQALQSLEAVPPRHIEIDARESEPNNDSLSTNQLGLKTWVAASIDPPKDADFFTFTTPAEYRDWIRVEIENRSTTLEPRIELFDAEKTSLGSVHKTTAGADIVYTFVATPDTRYAARVSNHYGNSVGVYNVRVVPTKSYDAFEPNDGLLTAKPINIGEGIEAAIMDPADSDFFSFEIPEGRAETEIRLENRSTTLRPAIVIYDPAKSQISATYNTTGGADVTQAFKSAQPGRYLIQVYDHYRSAAGAYTIHISSK</sequence>
<dbReference type="EMBL" id="LN829119">
    <property type="protein sequence ID" value="CPR21799.1"/>
    <property type="molecule type" value="Genomic_DNA"/>
</dbReference>
<dbReference type="Gene3D" id="2.60.120.380">
    <property type="match status" value="2"/>
</dbReference>
<protein>
    <recommendedName>
        <fullName evidence="3">Peptidase C-terminal archaeal/bacterial domain-containing protein</fullName>
    </recommendedName>
</protein>
<proteinExistence type="predicted"/>
<dbReference type="SUPFAM" id="SSF89260">
    <property type="entry name" value="Collagen-binding domain"/>
    <property type="match status" value="1"/>
</dbReference>
<dbReference type="Proteomes" id="UP000033187">
    <property type="component" value="Chromosome 1"/>
</dbReference>
<gene>
    <name evidence="4" type="ORF">YBN1229_v1_3232</name>
</gene>
<evidence type="ECO:0000259" key="3">
    <source>
        <dbReference type="Pfam" id="PF04151"/>
    </source>
</evidence>
<organism evidence="4 5">
    <name type="scientific">Candidatus Filomicrobium marinum</name>
    <dbReference type="NCBI Taxonomy" id="1608628"/>
    <lineage>
        <taxon>Bacteria</taxon>
        <taxon>Pseudomonadati</taxon>
        <taxon>Pseudomonadota</taxon>
        <taxon>Alphaproteobacteria</taxon>
        <taxon>Hyphomicrobiales</taxon>
        <taxon>Hyphomicrobiaceae</taxon>
        <taxon>Filomicrobium</taxon>
    </lineage>
</organism>
<keyword evidence="2" id="KW-0812">Transmembrane</keyword>
<dbReference type="Pfam" id="PF04151">
    <property type="entry name" value="PPC"/>
    <property type="match status" value="1"/>
</dbReference>
<evidence type="ECO:0000313" key="5">
    <source>
        <dbReference type="Proteomes" id="UP000033187"/>
    </source>
</evidence>
<dbReference type="RefSeq" id="WP_046478514.1">
    <property type="nucleotide sequence ID" value="NZ_LN829118.1"/>
</dbReference>
<keyword evidence="2" id="KW-1133">Transmembrane helix</keyword>
<feature type="compositionally biased region" description="Low complexity" evidence="1">
    <location>
        <begin position="140"/>
        <end position="165"/>
    </location>
</feature>
<name>A0A0D6JIH4_9HYPH</name>
<dbReference type="OrthoDB" id="237792at2"/>
<dbReference type="KEGG" id="fiy:BN1229_v1_3232"/>
<evidence type="ECO:0000256" key="2">
    <source>
        <dbReference type="SAM" id="Phobius"/>
    </source>
</evidence>
<dbReference type="AlphaFoldDB" id="A0A0D6JIH4"/>
<feature type="domain" description="Peptidase C-terminal archaeal/bacterial" evidence="3">
    <location>
        <begin position="365"/>
        <end position="434"/>
    </location>
</feature>
<keyword evidence="5" id="KW-1185">Reference proteome</keyword>
<feature type="transmembrane region" description="Helical" evidence="2">
    <location>
        <begin position="20"/>
        <end position="40"/>
    </location>
</feature>
<feature type="region of interest" description="Disordered" evidence="1">
    <location>
        <begin position="140"/>
        <end position="167"/>
    </location>
</feature>
<accession>A0A0D6JIH4</accession>
<keyword evidence="2" id="KW-0472">Membrane</keyword>
<dbReference type="InterPro" id="IPR007280">
    <property type="entry name" value="Peptidase_C_arc/bac"/>
</dbReference>